<evidence type="ECO:0000256" key="9">
    <source>
        <dbReference type="HAMAP-Rule" id="MF_00100"/>
    </source>
</evidence>
<feature type="domain" description="Tr-type G" evidence="13">
    <location>
        <begin position="437"/>
        <end position="607"/>
    </location>
</feature>
<comment type="subcellular location">
    <subcellularLocation>
        <location evidence="1 9 11">Cytoplasm</location>
    </subcellularLocation>
</comment>
<dbReference type="Pfam" id="PF11987">
    <property type="entry name" value="IF-2"/>
    <property type="match status" value="1"/>
</dbReference>
<comment type="caution">
    <text evidence="9">Lacks conserved residue(s) required for the propagation of feature annotation.</text>
</comment>
<dbReference type="Pfam" id="PF22042">
    <property type="entry name" value="EF-G_D2"/>
    <property type="match status" value="1"/>
</dbReference>
<feature type="binding site" evidence="9">
    <location>
        <begin position="493"/>
        <end position="497"/>
    </location>
    <ligand>
        <name>GTP</name>
        <dbReference type="ChEBI" id="CHEBI:37565"/>
    </ligand>
</feature>
<evidence type="ECO:0000256" key="5">
    <source>
        <dbReference type="ARBA" id="ARBA00022540"/>
    </source>
</evidence>
<evidence type="ECO:0000256" key="10">
    <source>
        <dbReference type="RuleBase" id="RU000644"/>
    </source>
</evidence>
<evidence type="ECO:0000313" key="15">
    <source>
        <dbReference type="Proteomes" id="UP000183038"/>
    </source>
</evidence>
<dbReference type="FunFam" id="3.40.50.300:FF:000019">
    <property type="entry name" value="Translation initiation factor IF-2"/>
    <property type="match status" value="1"/>
</dbReference>
<feature type="compositionally biased region" description="Basic and acidic residues" evidence="12">
    <location>
        <begin position="235"/>
        <end position="245"/>
    </location>
</feature>
<feature type="compositionally biased region" description="Basic residues" evidence="12">
    <location>
        <begin position="323"/>
        <end position="339"/>
    </location>
</feature>
<feature type="compositionally biased region" description="Basic and acidic residues" evidence="12">
    <location>
        <begin position="86"/>
        <end position="105"/>
    </location>
</feature>
<dbReference type="InterPro" id="IPR009000">
    <property type="entry name" value="Transl_B-barrel_sf"/>
</dbReference>
<dbReference type="Gene3D" id="3.40.50.300">
    <property type="entry name" value="P-loop containing nucleotide triphosphate hydrolases"/>
    <property type="match status" value="1"/>
</dbReference>
<dbReference type="Pfam" id="PF00009">
    <property type="entry name" value="GTP_EFTU"/>
    <property type="match status" value="1"/>
</dbReference>
<feature type="binding site" evidence="9">
    <location>
        <begin position="547"/>
        <end position="550"/>
    </location>
    <ligand>
        <name>GTP</name>
        <dbReference type="ChEBI" id="CHEBI:37565"/>
    </ligand>
</feature>
<feature type="compositionally biased region" description="Basic and acidic residues" evidence="12">
    <location>
        <begin position="340"/>
        <end position="349"/>
    </location>
</feature>
<dbReference type="CDD" id="cd01887">
    <property type="entry name" value="IF2_eIF5B"/>
    <property type="match status" value="1"/>
</dbReference>
<dbReference type="InterPro" id="IPR005225">
    <property type="entry name" value="Small_GTP-bd"/>
</dbReference>
<dbReference type="InterPro" id="IPR000795">
    <property type="entry name" value="T_Tr_GTP-bd_dom"/>
</dbReference>
<dbReference type="CDD" id="cd03702">
    <property type="entry name" value="IF2_mtIF2_II"/>
    <property type="match status" value="1"/>
</dbReference>
<dbReference type="Pfam" id="PF03144">
    <property type="entry name" value="GTP_EFTU_D2"/>
    <property type="match status" value="1"/>
</dbReference>
<dbReference type="HAMAP" id="MF_00100_B">
    <property type="entry name" value="IF_2_B"/>
    <property type="match status" value="1"/>
</dbReference>
<dbReference type="GO" id="GO:0005737">
    <property type="term" value="C:cytoplasm"/>
    <property type="evidence" value="ECO:0007669"/>
    <property type="project" value="UniProtKB-SubCell"/>
</dbReference>
<dbReference type="InterPro" id="IPR023115">
    <property type="entry name" value="TIF_IF2_dom3"/>
</dbReference>
<reference evidence="14 15" key="1">
    <citation type="submission" date="2016-10" db="EMBL/GenBank/DDBJ databases">
        <authorList>
            <person name="de Groot N.N."/>
        </authorList>
    </citation>
    <scope>NUCLEOTIDE SEQUENCE [LARGE SCALE GENOMIC DNA]</scope>
    <source>
        <strain evidence="14 15">MAR_2009_71</strain>
    </source>
</reference>
<feature type="binding site" evidence="9">
    <location>
        <begin position="446"/>
        <end position="453"/>
    </location>
    <ligand>
        <name>GTP</name>
        <dbReference type="ChEBI" id="CHEBI:37565"/>
    </ligand>
</feature>
<dbReference type="Pfam" id="PF04760">
    <property type="entry name" value="IF2_N"/>
    <property type="match status" value="1"/>
</dbReference>
<dbReference type="InterPro" id="IPR036925">
    <property type="entry name" value="TIF_IF2_dom3_sf"/>
</dbReference>
<evidence type="ECO:0000256" key="6">
    <source>
        <dbReference type="ARBA" id="ARBA00022741"/>
    </source>
</evidence>
<dbReference type="PANTHER" id="PTHR43381:SF5">
    <property type="entry name" value="TR-TYPE G DOMAIN-CONTAINING PROTEIN"/>
    <property type="match status" value="1"/>
</dbReference>
<dbReference type="InterPro" id="IPR006847">
    <property type="entry name" value="IF2_N"/>
</dbReference>
<dbReference type="RefSeq" id="WP_058103953.1">
    <property type="nucleotide sequence ID" value="NZ_CAJQES010000016.1"/>
</dbReference>
<dbReference type="GO" id="GO:0003924">
    <property type="term" value="F:GTPase activity"/>
    <property type="evidence" value="ECO:0007669"/>
    <property type="project" value="UniProtKB-UniRule"/>
</dbReference>
<feature type="compositionally biased region" description="Basic and acidic residues" evidence="12">
    <location>
        <begin position="309"/>
        <end position="322"/>
    </location>
</feature>
<feature type="compositionally biased region" description="Basic and acidic residues" evidence="12">
    <location>
        <begin position="177"/>
        <end position="209"/>
    </location>
</feature>
<keyword evidence="8 9" id="KW-0342">GTP-binding</keyword>
<dbReference type="FunFam" id="3.40.50.10050:FF:000001">
    <property type="entry name" value="Translation initiation factor IF-2"/>
    <property type="match status" value="1"/>
</dbReference>
<evidence type="ECO:0000259" key="13">
    <source>
        <dbReference type="PROSITE" id="PS51722"/>
    </source>
</evidence>
<keyword evidence="5 9" id="KW-0396">Initiation factor</keyword>
<dbReference type="InterPro" id="IPR015760">
    <property type="entry name" value="TIF_IF2"/>
</dbReference>
<dbReference type="GO" id="GO:0005525">
    <property type="term" value="F:GTP binding"/>
    <property type="evidence" value="ECO:0007669"/>
    <property type="project" value="UniProtKB-KW"/>
</dbReference>
<dbReference type="SUPFAM" id="SSF50447">
    <property type="entry name" value="Translation proteins"/>
    <property type="match status" value="2"/>
</dbReference>
<evidence type="ECO:0000313" key="14">
    <source>
        <dbReference type="EMBL" id="SEB86153.1"/>
    </source>
</evidence>
<dbReference type="PROSITE" id="PS01176">
    <property type="entry name" value="IF2"/>
    <property type="match status" value="1"/>
</dbReference>
<comment type="similarity">
    <text evidence="2 9 10">Belongs to the TRAFAC class translation factor GTPase superfamily. Classic translation factor GTPase family. IF-2 subfamily.</text>
</comment>
<dbReference type="InterPro" id="IPR004161">
    <property type="entry name" value="EFTu-like_2"/>
</dbReference>
<sequence>MADNAKIRLNKVLRELNISLDRAVDFLNGKGHDVEARPTTKISDDVYQVLLDEFQTDKSKKVASKEVGEEKRKEKEAIRVQLEKEQEDRRLARERRNSEAEDKTLVGKVELAGPKMVGKIDLNPKKKVEEEPVKETPKAEEKVAPKVEEKAAPKVEVKETRKVVLQGPKIVSQPVQKTEDKKESPKVETPKAEQPKKEAPKKEEVKTTEAESAPEDDTPKTIETQYQKLSGPKIAGEKIDLSKFEKPKKKKEDKKAADKSNTDRKKRRRRIVTKNTSGPGQNRNSGSGDRNKGRGRFAPVAKVEPTEEDVQKQVRETLEKLQGKSKKGKGAKYRRSKRDQHREQTEKDLEKQELENKILKVTEFVTASEVATMMGVSTTEIISACMSLGIMVTMNQRLDAETLSIVAEEFGYEVDFVTADIEESIVEEEDAPEDLEHRAPIVTVMGHVDHGKTSLLDYIRKENVIAGESGGITQHIGAYGVTLENGERIAFLDTPGHEAFTAMRARGAQVTDIAIIVVAADDDIMPQTKEAISHAQAAGVPIVFAINKIDKPTSNPDKIKEGLAQMNLLVEDWGGKIQSHDISAKTGLGVKELLEKVLLEAELLELKANPDKLATGTVVEAFLDKGKGYVSTVLVQSGTLKIGDYVLAGTTSGKIKAMQDERGNNIKAAGPSTPISILGLDGASQAGDKFYVLEDEREAKQIASRRSQLQREQSVRTQRHITLDEIGRRIALGDFKELNIILKGDVDGSVEALTDSFQKLSTDEIQVNIIHKAVGPITESDVLLASASDAVIIGFNVRPMGNAKAIAEKEEIDIRMYSIIYSAINDLKDAMEGMLSPEMKEEISGTAEIRETFKISKVGTIAGCMVTSGKIFRNSNIRLIRDGVVIYTGTLASLKRFKDDVREVAKGYDCGLQIKNYNDIIEGDIVEAFQEVAVKKKLKSK</sequence>
<dbReference type="PROSITE" id="PS51722">
    <property type="entry name" value="G_TR_2"/>
    <property type="match status" value="1"/>
</dbReference>
<evidence type="ECO:0000256" key="8">
    <source>
        <dbReference type="ARBA" id="ARBA00023134"/>
    </source>
</evidence>
<dbReference type="SUPFAM" id="SSF52540">
    <property type="entry name" value="P-loop containing nucleoside triphosphate hydrolases"/>
    <property type="match status" value="1"/>
</dbReference>
<dbReference type="Gene3D" id="3.40.50.10050">
    <property type="entry name" value="Translation initiation factor IF- 2, domain 3"/>
    <property type="match status" value="1"/>
</dbReference>
<evidence type="ECO:0000256" key="2">
    <source>
        <dbReference type="ARBA" id="ARBA00007733"/>
    </source>
</evidence>
<dbReference type="PANTHER" id="PTHR43381">
    <property type="entry name" value="TRANSLATION INITIATION FACTOR IF-2-RELATED"/>
    <property type="match status" value="1"/>
</dbReference>
<dbReference type="AlphaFoldDB" id="A0A1H4MT72"/>
<dbReference type="InterPro" id="IPR000178">
    <property type="entry name" value="TF_IF2_bacterial-like"/>
</dbReference>
<dbReference type="SUPFAM" id="SSF52156">
    <property type="entry name" value="Initiation factor IF2/eIF5b, domain 3"/>
    <property type="match status" value="1"/>
</dbReference>
<evidence type="ECO:0000256" key="4">
    <source>
        <dbReference type="ARBA" id="ARBA00022490"/>
    </source>
</evidence>
<accession>A0A1H4MT72</accession>
<dbReference type="InterPro" id="IPR044145">
    <property type="entry name" value="IF2_II"/>
</dbReference>
<dbReference type="Gene3D" id="2.40.30.10">
    <property type="entry name" value="Translation factors"/>
    <property type="match status" value="2"/>
</dbReference>
<protein>
    <recommendedName>
        <fullName evidence="3 9">Translation initiation factor IF-2</fullName>
    </recommendedName>
</protein>
<dbReference type="NCBIfam" id="TIGR00487">
    <property type="entry name" value="IF-2"/>
    <property type="match status" value="1"/>
</dbReference>
<evidence type="ECO:0000256" key="1">
    <source>
        <dbReference type="ARBA" id="ARBA00004496"/>
    </source>
</evidence>
<keyword evidence="7 9" id="KW-0648">Protein biosynthesis</keyword>
<feature type="compositionally biased region" description="Basic and acidic residues" evidence="12">
    <location>
        <begin position="122"/>
        <end position="162"/>
    </location>
</feature>
<dbReference type="Proteomes" id="UP000183038">
    <property type="component" value="Unassembled WGS sequence"/>
</dbReference>
<keyword evidence="4 9" id="KW-0963">Cytoplasm</keyword>
<evidence type="ECO:0000256" key="12">
    <source>
        <dbReference type="SAM" id="MobiDB-lite"/>
    </source>
</evidence>
<evidence type="ECO:0000256" key="7">
    <source>
        <dbReference type="ARBA" id="ARBA00022917"/>
    </source>
</evidence>
<organism evidence="14 15">
    <name type="scientific">Maribacter dokdonensis</name>
    <dbReference type="NCBI Taxonomy" id="320912"/>
    <lineage>
        <taxon>Bacteria</taxon>
        <taxon>Pseudomonadati</taxon>
        <taxon>Bacteroidota</taxon>
        <taxon>Flavobacteriia</taxon>
        <taxon>Flavobacteriales</taxon>
        <taxon>Flavobacteriaceae</taxon>
        <taxon>Maribacter</taxon>
    </lineage>
</organism>
<dbReference type="InterPro" id="IPR027417">
    <property type="entry name" value="P-loop_NTPase"/>
</dbReference>
<comment type="function">
    <text evidence="9 10">One of the essential components for the initiation of protein synthesis. Protects formylmethionyl-tRNA from spontaneous hydrolysis and promotes its binding to the 30S ribosomal subunits. Also involved in the hydrolysis of GTP during the formation of the 70S ribosomal complex.</text>
</comment>
<feature type="compositionally biased region" description="Polar residues" evidence="12">
    <location>
        <begin position="273"/>
        <end position="288"/>
    </location>
</feature>
<dbReference type="FunFam" id="2.40.30.10:FF:000007">
    <property type="entry name" value="Translation initiation factor IF-2"/>
    <property type="match status" value="1"/>
</dbReference>
<dbReference type="FunFam" id="2.40.30.10:FF:000008">
    <property type="entry name" value="Translation initiation factor IF-2"/>
    <property type="match status" value="1"/>
</dbReference>
<dbReference type="InterPro" id="IPR053905">
    <property type="entry name" value="EF-G-like_DII"/>
</dbReference>
<gene>
    <name evidence="9" type="primary">infB</name>
    <name evidence="14" type="ORF">SAMN05192540_1740</name>
</gene>
<dbReference type="NCBIfam" id="TIGR00231">
    <property type="entry name" value="small_GTP"/>
    <property type="match status" value="1"/>
</dbReference>
<keyword evidence="6 9" id="KW-0547">Nucleotide-binding</keyword>
<evidence type="ECO:0000256" key="3">
    <source>
        <dbReference type="ARBA" id="ARBA00020675"/>
    </source>
</evidence>
<evidence type="ECO:0000256" key="11">
    <source>
        <dbReference type="RuleBase" id="RU000645"/>
    </source>
</evidence>
<feature type="compositionally biased region" description="Basic and acidic residues" evidence="12">
    <location>
        <begin position="253"/>
        <end position="263"/>
    </location>
</feature>
<name>A0A1H4MT72_9FLAO</name>
<proteinExistence type="inferred from homology"/>
<feature type="region of interest" description="Disordered" evidence="12">
    <location>
        <begin position="86"/>
        <end position="349"/>
    </location>
</feature>
<dbReference type="CDD" id="cd03692">
    <property type="entry name" value="mtIF2_IVc"/>
    <property type="match status" value="1"/>
</dbReference>
<dbReference type="OrthoDB" id="9811804at2"/>
<dbReference type="EMBL" id="FNTB01000001">
    <property type="protein sequence ID" value="SEB86153.1"/>
    <property type="molecule type" value="Genomic_DNA"/>
</dbReference>
<dbReference type="GO" id="GO:0003743">
    <property type="term" value="F:translation initiation factor activity"/>
    <property type="evidence" value="ECO:0007669"/>
    <property type="project" value="UniProtKB-UniRule"/>
</dbReference>